<dbReference type="PROSITE" id="PS51340">
    <property type="entry name" value="MOSC"/>
    <property type="match status" value="1"/>
</dbReference>
<keyword evidence="1" id="KW-0472">Membrane</keyword>
<keyword evidence="4" id="KW-1185">Reference proteome</keyword>
<dbReference type="Proteomes" id="UP001251528">
    <property type="component" value="Unassembled WGS sequence"/>
</dbReference>
<dbReference type="Pfam" id="PF03473">
    <property type="entry name" value="MOSC"/>
    <property type="match status" value="1"/>
</dbReference>
<accession>A0AAJ0FP52</accession>
<dbReference type="SUPFAM" id="SSF50800">
    <property type="entry name" value="PK beta-barrel domain-like"/>
    <property type="match status" value="1"/>
</dbReference>
<evidence type="ECO:0000313" key="4">
    <source>
        <dbReference type="Proteomes" id="UP001251528"/>
    </source>
</evidence>
<dbReference type="GO" id="GO:0030151">
    <property type="term" value="F:molybdenum ion binding"/>
    <property type="evidence" value="ECO:0007669"/>
    <property type="project" value="InterPro"/>
</dbReference>
<dbReference type="Pfam" id="PF03476">
    <property type="entry name" value="MOSC_N"/>
    <property type="match status" value="1"/>
</dbReference>
<dbReference type="EMBL" id="JASWJB010000319">
    <property type="protein sequence ID" value="KAK2591641.1"/>
    <property type="molecule type" value="Genomic_DNA"/>
</dbReference>
<dbReference type="InterPro" id="IPR011037">
    <property type="entry name" value="Pyrv_Knase-like_insert_dom_sf"/>
</dbReference>
<dbReference type="GO" id="GO:0030170">
    <property type="term" value="F:pyridoxal phosphate binding"/>
    <property type="evidence" value="ECO:0007669"/>
    <property type="project" value="InterPro"/>
</dbReference>
<evidence type="ECO:0000256" key="1">
    <source>
        <dbReference type="SAM" id="Phobius"/>
    </source>
</evidence>
<comment type="caution">
    <text evidence="3">The sequence shown here is derived from an EMBL/GenBank/DDBJ whole genome shotgun (WGS) entry which is preliminary data.</text>
</comment>
<feature type="domain" description="MOSC" evidence="2">
    <location>
        <begin position="373"/>
        <end position="538"/>
    </location>
</feature>
<keyword evidence="1" id="KW-1133">Transmembrane helix</keyword>
<dbReference type="AlphaFoldDB" id="A0AAJ0FP52"/>
<dbReference type="GO" id="GO:0003824">
    <property type="term" value="F:catalytic activity"/>
    <property type="evidence" value="ECO:0007669"/>
    <property type="project" value="InterPro"/>
</dbReference>
<sequence>MIDEFKSLEEAVAGSALIKKSIAPRVVTPGNGRWFGSTAAQDLCGKKPPQSDYVLFKDYIVLWYYHGVIGHKESLSLDERLTNGLGKLADKTAAHSVCIKNITGNMCSSGLMGQLDYGAVFLVTVTIVVFMVPVFILFPPIPVDHSDALRQTHSKIGLQPHQSNLRSQYTAKHQPQPGKKPRIESLYIYPIKSCRGIELDRSKVLPTGLEHDRLYMLAQLKPQAISSGKQAGHSSNSWEFLTLRQLPLMANIKVDIWLPDPSKKSRQLGHLDGGFIVVRFPWQHQGLKGMVQLLAAKISRGLGAVPEKEFILPLEFPSKKDIESRRYQFEDVKIWVDVTQGLNMSRDLPPELATYLGAKYRLGLFRADPSNRREVFRCAPPEETLGYQSVVDFQDAYPVHLLNLTSIRALESQIQKDERIQCLDACRFRGNILVSGAEPYDEDEWRTVQFKNPENCEDMSTFDVPCRTVRCKLPNVDPATGIRHKLEPDHALRKYRDIDEGAPKMGCLGMQLCPIFPNASPSEQLNSYVEVGMDVDVIERGSHHYLKQSVS</sequence>
<proteinExistence type="predicted"/>
<dbReference type="InterPro" id="IPR005303">
    <property type="entry name" value="MOCOS_middle"/>
</dbReference>
<dbReference type="SUPFAM" id="SSF141673">
    <property type="entry name" value="MOSC N-terminal domain-like"/>
    <property type="match status" value="1"/>
</dbReference>
<gene>
    <name evidence="3" type="ORF">QQS21_010655</name>
</gene>
<protein>
    <recommendedName>
        <fullName evidence="2">MOSC domain-containing protein</fullName>
    </recommendedName>
</protein>
<reference evidence="3" key="1">
    <citation type="submission" date="2023-06" db="EMBL/GenBank/DDBJ databases">
        <title>Conoideocrella luteorostrata (Hypocreales: Clavicipitaceae), a potential biocontrol fungus for elongate hemlock scale in United States Christmas tree production areas.</title>
        <authorList>
            <person name="Barrett H."/>
            <person name="Lovett B."/>
            <person name="Macias A.M."/>
            <person name="Stajich J.E."/>
            <person name="Kasson M.T."/>
        </authorList>
    </citation>
    <scope>NUCLEOTIDE SEQUENCE</scope>
    <source>
        <strain evidence="3">ARSEF 14590</strain>
    </source>
</reference>
<organism evidence="3 4">
    <name type="scientific">Conoideocrella luteorostrata</name>
    <dbReference type="NCBI Taxonomy" id="1105319"/>
    <lineage>
        <taxon>Eukaryota</taxon>
        <taxon>Fungi</taxon>
        <taxon>Dikarya</taxon>
        <taxon>Ascomycota</taxon>
        <taxon>Pezizomycotina</taxon>
        <taxon>Sordariomycetes</taxon>
        <taxon>Hypocreomycetidae</taxon>
        <taxon>Hypocreales</taxon>
        <taxon>Clavicipitaceae</taxon>
        <taxon>Conoideocrella</taxon>
    </lineage>
</organism>
<keyword evidence="1" id="KW-0812">Transmembrane</keyword>
<dbReference type="InterPro" id="IPR005302">
    <property type="entry name" value="MoCF_Sase_C"/>
</dbReference>
<name>A0AAJ0FP52_9HYPO</name>
<evidence type="ECO:0000313" key="3">
    <source>
        <dbReference type="EMBL" id="KAK2591641.1"/>
    </source>
</evidence>
<evidence type="ECO:0000259" key="2">
    <source>
        <dbReference type="PROSITE" id="PS51340"/>
    </source>
</evidence>
<feature type="transmembrane region" description="Helical" evidence="1">
    <location>
        <begin position="115"/>
        <end position="138"/>
    </location>
</feature>